<feature type="region of interest" description="Disordered" evidence="1">
    <location>
        <begin position="859"/>
        <end position="892"/>
    </location>
</feature>
<feature type="region of interest" description="Disordered" evidence="1">
    <location>
        <begin position="137"/>
        <end position="182"/>
    </location>
</feature>
<dbReference type="SMART" id="SM00271">
    <property type="entry name" value="DnaJ"/>
    <property type="match status" value="1"/>
</dbReference>
<accession>A0A067JI70</accession>
<feature type="region of interest" description="Disordered" evidence="1">
    <location>
        <begin position="790"/>
        <end position="839"/>
    </location>
</feature>
<feature type="region of interest" description="Disordered" evidence="1">
    <location>
        <begin position="316"/>
        <end position="341"/>
    </location>
</feature>
<dbReference type="PROSITE" id="PS50076">
    <property type="entry name" value="DNAJ_2"/>
    <property type="match status" value="1"/>
</dbReference>
<dbReference type="CDD" id="cd06257">
    <property type="entry name" value="DnaJ"/>
    <property type="match status" value="1"/>
</dbReference>
<sequence length="904" mass="100324">MECNKEEAIRAKEIAEKKMQAGDFIGARRIALKAQQLNPDLDNISQLLMVCEVHCSAQNKLNGSEMDWYGILQIEQFADESVVKKHYRKLALSLHPDKNKLAGAEAAFKLIGEANRVLMDPTKRTLYDMKCRGLLRSVGPKPTSDKSNRSSLAKKQRAAANKFSSGPHSQSKSSHASQQPQQPTFWTYCPSCSMRYQYYREYRKKMLRCQSCHQPFIAHDVGISPGSTRSMFFNEKRVPEQVPCNVVPQNNAGKPSGDSFPHRVLGSESVPEAGKAVDVGGCSKPKEVNITNAAGTSGGSKPREKMIGHVDLGAERVGPVPVSGAAKPKESETLESAIGKRQRKSVEELSACFDKGTNVGNKANVVIKGHGGDLPAQNSRPCSRRSSRLKQDVAYEENVYNGDFVVLPTKRSRKSCSSSVIDESMEEARIDGRVPKEGFSSGCATVVLNKKDKVVKQNPSFSIEERSSNKKNKTGDYKVEVEAASSSENAGKNLENNDEKSRTDMSRLNSNEALKSEILCPDADFNDFMNDKAENSFAVNQVWAIYDSVDGMPRFYARVRKVHAPGFKLHITWLEAISHDEAELQGCDANFPVACGMYENGGTEETVDRLMFSHQMYCTKGGRRGTYMIYPKKGETWALFKDSDMARSSDLEKCKLPNRFEIVEVLTDFIEDVGIGVAYLGKVKGFVSVFQRADCDDVLKFCIRPNELYRFSHRIPSFRMTGHEGKGVPAGSFELDTAALPDNFGNLVDLGDVKVGKEKLVADAISSYSKSSEYQVEPVKVSEKRCMPKHLSSCPEKRTSALRRSPRELTGTCKDDNEVDAGQQATGDGSKVSSHDELTQPEEICTSFQAKEKITIHKKHEKSKYVTNVLTPRRSPRGSSKRNSQVNASKLRQKTLTGYWSECR</sequence>
<organism evidence="3 4">
    <name type="scientific">Jatropha curcas</name>
    <name type="common">Barbados nut</name>
    <dbReference type="NCBI Taxonomy" id="180498"/>
    <lineage>
        <taxon>Eukaryota</taxon>
        <taxon>Viridiplantae</taxon>
        <taxon>Streptophyta</taxon>
        <taxon>Embryophyta</taxon>
        <taxon>Tracheophyta</taxon>
        <taxon>Spermatophyta</taxon>
        <taxon>Magnoliopsida</taxon>
        <taxon>eudicotyledons</taxon>
        <taxon>Gunneridae</taxon>
        <taxon>Pentapetalae</taxon>
        <taxon>rosids</taxon>
        <taxon>fabids</taxon>
        <taxon>Malpighiales</taxon>
        <taxon>Euphorbiaceae</taxon>
        <taxon>Crotonoideae</taxon>
        <taxon>Jatropheae</taxon>
        <taxon>Jatropha</taxon>
    </lineage>
</organism>
<feature type="compositionally biased region" description="Basic and acidic residues" evidence="1">
    <location>
        <begin position="495"/>
        <end position="505"/>
    </location>
</feature>
<dbReference type="SUPFAM" id="SSF46565">
    <property type="entry name" value="Chaperone J-domain"/>
    <property type="match status" value="1"/>
</dbReference>
<dbReference type="PRINTS" id="PR00625">
    <property type="entry name" value="JDOMAIN"/>
</dbReference>
<dbReference type="InterPro" id="IPR036869">
    <property type="entry name" value="J_dom_sf"/>
</dbReference>
<dbReference type="PANTHER" id="PTHR45089:SF42">
    <property type="entry name" value="J DOMAIN-CONTAINING PROTEIN"/>
    <property type="match status" value="1"/>
</dbReference>
<feature type="domain" description="J" evidence="2">
    <location>
        <begin position="67"/>
        <end position="131"/>
    </location>
</feature>
<dbReference type="AlphaFoldDB" id="A0A067JI70"/>
<dbReference type="STRING" id="180498.A0A067JI70"/>
<dbReference type="PANTHER" id="PTHR45089">
    <property type="entry name" value="DNAJ HEAT SHOCK AMINO-TERMINAL DOMAIN PROTEIN-RELATED"/>
    <property type="match status" value="1"/>
</dbReference>
<evidence type="ECO:0000313" key="3">
    <source>
        <dbReference type="EMBL" id="KDP23582.1"/>
    </source>
</evidence>
<evidence type="ECO:0000256" key="1">
    <source>
        <dbReference type="SAM" id="MobiDB-lite"/>
    </source>
</evidence>
<feature type="compositionally biased region" description="Polar residues" evidence="1">
    <location>
        <begin position="881"/>
        <end position="892"/>
    </location>
</feature>
<dbReference type="KEGG" id="jcu:105647608"/>
<keyword evidence="4" id="KW-1185">Reference proteome</keyword>
<dbReference type="InterPro" id="IPR024593">
    <property type="entry name" value="DUF3444"/>
</dbReference>
<dbReference type="Proteomes" id="UP000027138">
    <property type="component" value="Unassembled WGS sequence"/>
</dbReference>
<dbReference type="OrthoDB" id="10250354at2759"/>
<feature type="compositionally biased region" description="Low complexity" evidence="1">
    <location>
        <begin position="164"/>
        <end position="182"/>
    </location>
</feature>
<dbReference type="InterPro" id="IPR001623">
    <property type="entry name" value="DnaJ_domain"/>
</dbReference>
<proteinExistence type="predicted"/>
<evidence type="ECO:0000259" key="2">
    <source>
        <dbReference type="PROSITE" id="PS50076"/>
    </source>
</evidence>
<protein>
    <recommendedName>
        <fullName evidence="2">J domain-containing protein</fullName>
    </recommendedName>
</protein>
<dbReference type="Pfam" id="PF00226">
    <property type="entry name" value="DnaJ"/>
    <property type="match status" value="1"/>
</dbReference>
<dbReference type="Gene3D" id="1.10.287.110">
    <property type="entry name" value="DnaJ domain"/>
    <property type="match status" value="1"/>
</dbReference>
<feature type="region of interest" description="Disordered" evidence="1">
    <location>
        <begin position="481"/>
        <end position="505"/>
    </location>
</feature>
<reference evidence="3 4" key="1">
    <citation type="journal article" date="2014" name="PLoS ONE">
        <title>Global Analysis of Gene Expression Profiles in Physic Nut (Jatropha curcas L.) Seedlings Exposed to Salt Stress.</title>
        <authorList>
            <person name="Zhang L."/>
            <person name="Zhang C."/>
            <person name="Wu P."/>
            <person name="Chen Y."/>
            <person name="Li M."/>
            <person name="Jiang H."/>
            <person name="Wu G."/>
        </authorList>
    </citation>
    <scope>NUCLEOTIDE SEQUENCE [LARGE SCALE GENOMIC DNA]</scope>
    <source>
        <strain evidence="4">cv. GZQX0401</strain>
        <tissue evidence="3">Young leaves</tissue>
    </source>
</reference>
<gene>
    <name evidence="3" type="ORF">JCGZ_23415</name>
</gene>
<name>A0A067JI70_JATCU</name>
<dbReference type="EMBL" id="KK915213">
    <property type="protein sequence ID" value="KDP23582.1"/>
    <property type="molecule type" value="Genomic_DNA"/>
</dbReference>
<evidence type="ECO:0000313" key="4">
    <source>
        <dbReference type="Proteomes" id="UP000027138"/>
    </source>
</evidence>
<dbReference type="Pfam" id="PF11926">
    <property type="entry name" value="DUF3444"/>
    <property type="match status" value="1"/>
</dbReference>